<sequence length="108" mass="12563">MTGLGQGERRAGKGENSKTQNCKNGTATKQRQNKMGDKILEICVYYPPPNPSIRFSPIDIHNSLPRKLPPTAAPRKRPQESHTRPTRKWRERERERKRQPEHAVDLRR</sequence>
<name>A0A8E2F055_9PEZI</name>
<reference evidence="2 3" key="1">
    <citation type="journal article" date="2016" name="Nat. Commun.">
        <title>Ectomycorrhizal ecology is imprinted in the genome of the dominant symbiotic fungus Cenococcum geophilum.</title>
        <authorList>
            <consortium name="DOE Joint Genome Institute"/>
            <person name="Peter M."/>
            <person name="Kohler A."/>
            <person name="Ohm R.A."/>
            <person name="Kuo A."/>
            <person name="Krutzmann J."/>
            <person name="Morin E."/>
            <person name="Arend M."/>
            <person name="Barry K.W."/>
            <person name="Binder M."/>
            <person name="Choi C."/>
            <person name="Clum A."/>
            <person name="Copeland A."/>
            <person name="Grisel N."/>
            <person name="Haridas S."/>
            <person name="Kipfer T."/>
            <person name="LaButti K."/>
            <person name="Lindquist E."/>
            <person name="Lipzen A."/>
            <person name="Maire R."/>
            <person name="Meier B."/>
            <person name="Mihaltcheva S."/>
            <person name="Molinier V."/>
            <person name="Murat C."/>
            <person name="Poggeler S."/>
            <person name="Quandt C.A."/>
            <person name="Sperisen C."/>
            <person name="Tritt A."/>
            <person name="Tisserant E."/>
            <person name="Crous P.W."/>
            <person name="Henrissat B."/>
            <person name="Nehls U."/>
            <person name="Egli S."/>
            <person name="Spatafora J.W."/>
            <person name="Grigoriev I.V."/>
            <person name="Martin F.M."/>
        </authorList>
    </citation>
    <scope>NUCLEOTIDE SEQUENCE [LARGE SCALE GENOMIC DNA]</scope>
    <source>
        <strain evidence="2 3">CBS 207.34</strain>
    </source>
</reference>
<evidence type="ECO:0000256" key="1">
    <source>
        <dbReference type="SAM" id="MobiDB-lite"/>
    </source>
</evidence>
<accession>A0A8E2F055</accession>
<dbReference type="Proteomes" id="UP000250140">
    <property type="component" value="Unassembled WGS sequence"/>
</dbReference>
<keyword evidence="3" id="KW-1185">Reference proteome</keyword>
<feature type="region of interest" description="Disordered" evidence="1">
    <location>
        <begin position="1"/>
        <end position="34"/>
    </location>
</feature>
<dbReference type="EMBL" id="KV749777">
    <property type="protein sequence ID" value="OCL07823.1"/>
    <property type="molecule type" value="Genomic_DNA"/>
</dbReference>
<feature type="region of interest" description="Disordered" evidence="1">
    <location>
        <begin position="51"/>
        <end position="108"/>
    </location>
</feature>
<evidence type="ECO:0000313" key="3">
    <source>
        <dbReference type="Proteomes" id="UP000250140"/>
    </source>
</evidence>
<proteinExistence type="predicted"/>
<feature type="compositionally biased region" description="Basic and acidic residues" evidence="1">
    <location>
        <begin position="7"/>
        <end position="16"/>
    </location>
</feature>
<feature type="compositionally biased region" description="Basic and acidic residues" evidence="1">
    <location>
        <begin position="77"/>
        <end position="108"/>
    </location>
</feature>
<evidence type="ECO:0000313" key="2">
    <source>
        <dbReference type="EMBL" id="OCL07823.1"/>
    </source>
</evidence>
<dbReference type="AlphaFoldDB" id="A0A8E2F055"/>
<feature type="compositionally biased region" description="Polar residues" evidence="1">
    <location>
        <begin position="17"/>
        <end position="30"/>
    </location>
</feature>
<organism evidence="2 3">
    <name type="scientific">Glonium stellatum</name>
    <dbReference type="NCBI Taxonomy" id="574774"/>
    <lineage>
        <taxon>Eukaryota</taxon>
        <taxon>Fungi</taxon>
        <taxon>Dikarya</taxon>
        <taxon>Ascomycota</taxon>
        <taxon>Pezizomycotina</taxon>
        <taxon>Dothideomycetes</taxon>
        <taxon>Pleosporomycetidae</taxon>
        <taxon>Gloniales</taxon>
        <taxon>Gloniaceae</taxon>
        <taxon>Glonium</taxon>
    </lineage>
</organism>
<protein>
    <submittedName>
        <fullName evidence="2">Uncharacterized protein</fullName>
    </submittedName>
</protein>
<gene>
    <name evidence="2" type="ORF">AOQ84DRAFT_52122</name>
</gene>